<evidence type="ECO:0000256" key="3">
    <source>
        <dbReference type="ARBA" id="ARBA00038502"/>
    </source>
</evidence>
<evidence type="ECO:0000259" key="4">
    <source>
        <dbReference type="PROSITE" id="PS51186"/>
    </source>
</evidence>
<evidence type="ECO:0000313" key="6">
    <source>
        <dbReference type="Proteomes" id="UP000521017"/>
    </source>
</evidence>
<dbReference type="RefSeq" id="WP_184621530.1">
    <property type="nucleotide sequence ID" value="NZ_JACHCC010000001.1"/>
</dbReference>
<dbReference type="AlphaFoldDB" id="A0A7X0IYP3"/>
<dbReference type="SUPFAM" id="SSF55729">
    <property type="entry name" value="Acyl-CoA N-acyltransferases (Nat)"/>
    <property type="match status" value="1"/>
</dbReference>
<organism evidence="5 6">
    <name type="scientific">Pedobacter cryoconitis</name>
    <dbReference type="NCBI Taxonomy" id="188932"/>
    <lineage>
        <taxon>Bacteria</taxon>
        <taxon>Pseudomonadati</taxon>
        <taxon>Bacteroidota</taxon>
        <taxon>Sphingobacteriia</taxon>
        <taxon>Sphingobacteriales</taxon>
        <taxon>Sphingobacteriaceae</taxon>
        <taxon>Pedobacter</taxon>
    </lineage>
</organism>
<dbReference type="Proteomes" id="UP000521017">
    <property type="component" value="Unassembled WGS sequence"/>
</dbReference>
<accession>A0A7X0IYP3</accession>
<protein>
    <submittedName>
        <fullName evidence="5">RimJ/RimL family protein N-acetyltransferase</fullName>
    </submittedName>
</protein>
<dbReference type="PANTHER" id="PTHR43792:SF8">
    <property type="entry name" value="[RIBOSOMAL PROTEIN US5]-ALANINE N-ACETYLTRANSFERASE"/>
    <property type="match status" value="1"/>
</dbReference>
<reference evidence="5 6" key="1">
    <citation type="submission" date="2020-08" db="EMBL/GenBank/DDBJ databases">
        <title>Genomic Encyclopedia of Type Strains, Phase IV (KMG-V): Genome sequencing to study the core and pangenomes of soil and plant-associated prokaryotes.</title>
        <authorList>
            <person name="Whitman W."/>
        </authorList>
    </citation>
    <scope>NUCLEOTIDE SEQUENCE [LARGE SCALE GENOMIC DNA]</scope>
    <source>
        <strain evidence="5 6">M2T3</strain>
    </source>
</reference>
<proteinExistence type="inferred from homology"/>
<dbReference type="PANTHER" id="PTHR43792">
    <property type="entry name" value="GNAT FAMILY, PUTATIVE (AFU_ORTHOLOGUE AFUA_3G00765)-RELATED-RELATED"/>
    <property type="match status" value="1"/>
</dbReference>
<dbReference type="PROSITE" id="PS51186">
    <property type="entry name" value="GNAT"/>
    <property type="match status" value="1"/>
</dbReference>
<evidence type="ECO:0000313" key="5">
    <source>
        <dbReference type="EMBL" id="MBB6497905.1"/>
    </source>
</evidence>
<gene>
    <name evidence="5" type="ORF">HDF25_000029</name>
</gene>
<keyword evidence="2" id="KW-0012">Acyltransferase</keyword>
<comment type="caution">
    <text evidence="5">The sequence shown here is derived from an EMBL/GenBank/DDBJ whole genome shotgun (WGS) entry which is preliminary data.</text>
</comment>
<sequence length="175" mass="20094">MGIWIETERLILREYVVSDWEAVHEYAKQEDILIYENWGPNSEADTKEFIENVIKSKKAIPRVSFELAIVFKKEDKLIGGCGFRFDTKEEHKGNLGYIINPLYWRAGYAVEATKALIQYARAELEVKTINATCDVLNIASQAVLKHCGFSRIGLIRKDIEMKGRVRDTFVFSTKA</sequence>
<name>A0A7X0IYP3_9SPHI</name>
<dbReference type="Pfam" id="PF13302">
    <property type="entry name" value="Acetyltransf_3"/>
    <property type="match status" value="1"/>
</dbReference>
<dbReference type="InterPro" id="IPR016181">
    <property type="entry name" value="Acyl_CoA_acyltransferase"/>
</dbReference>
<dbReference type="InterPro" id="IPR000182">
    <property type="entry name" value="GNAT_dom"/>
</dbReference>
<dbReference type="InterPro" id="IPR051531">
    <property type="entry name" value="N-acetyltransferase"/>
</dbReference>
<dbReference type="CDD" id="cd04301">
    <property type="entry name" value="NAT_SF"/>
    <property type="match status" value="1"/>
</dbReference>
<dbReference type="GO" id="GO:0016747">
    <property type="term" value="F:acyltransferase activity, transferring groups other than amino-acyl groups"/>
    <property type="evidence" value="ECO:0007669"/>
    <property type="project" value="InterPro"/>
</dbReference>
<evidence type="ECO:0000256" key="1">
    <source>
        <dbReference type="ARBA" id="ARBA00022679"/>
    </source>
</evidence>
<comment type="similarity">
    <text evidence="3">Belongs to the acetyltransferase family. RimJ subfamily.</text>
</comment>
<feature type="domain" description="N-acetyltransferase" evidence="4">
    <location>
        <begin position="10"/>
        <end position="166"/>
    </location>
</feature>
<dbReference type="EMBL" id="JACHCC010000001">
    <property type="protein sequence ID" value="MBB6497905.1"/>
    <property type="molecule type" value="Genomic_DNA"/>
</dbReference>
<keyword evidence="1 5" id="KW-0808">Transferase</keyword>
<evidence type="ECO:0000256" key="2">
    <source>
        <dbReference type="ARBA" id="ARBA00023315"/>
    </source>
</evidence>
<dbReference type="Gene3D" id="3.40.630.30">
    <property type="match status" value="1"/>
</dbReference>